<dbReference type="Proteomes" id="UP000712600">
    <property type="component" value="Unassembled WGS sequence"/>
</dbReference>
<accession>A0A8S9SKA0</accession>
<name>A0A8S9SKA0_BRACR</name>
<evidence type="ECO:0000313" key="2">
    <source>
        <dbReference type="EMBL" id="KAF3601896.1"/>
    </source>
</evidence>
<gene>
    <name evidence="2" type="ORF">F2Q69_00036658</name>
</gene>
<evidence type="ECO:0000313" key="3">
    <source>
        <dbReference type="Proteomes" id="UP000712600"/>
    </source>
</evidence>
<evidence type="ECO:0000256" key="1">
    <source>
        <dbReference type="SAM" id="MobiDB-lite"/>
    </source>
</evidence>
<protein>
    <submittedName>
        <fullName evidence="2">Uncharacterized protein</fullName>
    </submittedName>
</protein>
<organism evidence="2 3">
    <name type="scientific">Brassica cretica</name>
    <name type="common">Mustard</name>
    <dbReference type="NCBI Taxonomy" id="69181"/>
    <lineage>
        <taxon>Eukaryota</taxon>
        <taxon>Viridiplantae</taxon>
        <taxon>Streptophyta</taxon>
        <taxon>Embryophyta</taxon>
        <taxon>Tracheophyta</taxon>
        <taxon>Spermatophyta</taxon>
        <taxon>Magnoliopsida</taxon>
        <taxon>eudicotyledons</taxon>
        <taxon>Gunneridae</taxon>
        <taxon>Pentapetalae</taxon>
        <taxon>rosids</taxon>
        <taxon>malvids</taxon>
        <taxon>Brassicales</taxon>
        <taxon>Brassicaceae</taxon>
        <taxon>Brassiceae</taxon>
        <taxon>Brassica</taxon>
    </lineage>
</organism>
<dbReference type="EMBL" id="QGKX02000004">
    <property type="protein sequence ID" value="KAF3601896.1"/>
    <property type="molecule type" value="Genomic_DNA"/>
</dbReference>
<sequence length="67" mass="7989">MYEMKSPISNARLRNGGRVMVTAESEWRGGGVVTAWQLWLYDLKKHRSKQRREENESEVKKRRKKIV</sequence>
<dbReference type="AlphaFoldDB" id="A0A8S9SKA0"/>
<proteinExistence type="predicted"/>
<comment type="caution">
    <text evidence="2">The sequence shown here is derived from an EMBL/GenBank/DDBJ whole genome shotgun (WGS) entry which is preliminary data.</text>
</comment>
<feature type="region of interest" description="Disordered" evidence="1">
    <location>
        <begin position="46"/>
        <end position="67"/>
    </location>
</feature>
<reference evidence="2" key="1">
    <citation type="submission" date="2019-12" db="EMBL/GenBank/DDBJ databases">
        <title>Genome sequencing and annotation of Brassica cretica.</title>
        <authorList>
            <person name="Studholme D.J."/>
            <person name="Sarris P."/>
        </authorList>
    </citation>
    <scope>NUCLEOTIDE SEQUENCE</scope>
    <source>
        <strain evidence="2">PFS-109/04</strain>
        <tissue evidence="2">Leaf</tissue>
    </source>
</reference>